<gene>
    <name evidence="8" type="primary">vapC</name>
    <name evidence="10" type="ORF">SAMN05660964_02962</name>
</gene>
<evidence type="ECO:0000256" key="5">
    <source>
        <dbReference type="ARBA" id="ARBA00022801"/>
    </source>
</evidence>
<keyword evidence="4 8" id="KW-0479">Metal-binding</keyword>
<proteinExistence type="inferred from homology"/>
<dbReference type="EMBL" id="FNQP01000020">
    <property type="protein sequence ID" value="SEA96217.1"/>
    <property type="molecule type" value="Genomic_DNA"/>
</dbReference>
<name>A0A1H4FGP1_9GAMM</name>
<keyword evidence="3 8" id="KW-0540">Nuclease</keyword>
<evidence type="ECO:0000256" key="1">
    <source>
        <dbReference type="ARBA" id="ARBA00001946"/>
    </source>
</evidence>
<evidence type="ECO:0000256" key="8">
    <source>
        <dbReference type="HAMAP-Rule" id="MF_00265"/>
    </source>
</evidence>
<dbReference type="RefSeq" id="WP_093069865.1">
    <property type="nucleotide sequence ID" value="NZ_FNQP01000020.1"/>
</dbReference>
<dbReference type="EC" id="3.1.-.-" evidence="8"/>
<dbReference type="STRING" id="525918.SAMN05660964_02962"/>
<protein>
    <recommendedName>
        <fullName evidence="8">Ribonuclease VapC</fullName>
        <shortName evidence="8">RNase VapC</shortName>
        <ecNumber evidence="8">3.1.-.-</ecNumber>
    </recommendedName>
    <alternativeName>
        <fullName evidence="8">Toxin VapC</fullName>
    </alternativeName>
</protein>
<dbReference type="Gene3D" id="3.40.50.1010">
    <property type="entry name" value="5'-nuclease"/>
    <property type="match status" value="1"/>
</dbReference>
<dbReference type="InterPro" id="IPR050556">
    <property type="entry name" value="Type_II_TA_system_RNase"/>
</dbReference>
<reference evidence="10 11" key="1">
    <citation type="submission" date="2016-10" db="EMBL/GenBank/DDBJ databases">
        <authorList>
            <person name="de Groot N.N."/>
        </authorList>
    </citation>
    <scope>NUCLEOTIDE SEQUENCE [LARGE SCALE GENOMIC DNA]</scope>
    <source>
        <strain evidence="10 11">DSM 21228</strain>
    </source>
</reference>
<dbReference type="InterPro" id="IPR029060">
    <property type="entry name" value="PIN-like_dom_sf"/>
</dbReference>
<evidence type="ECO:0000256" key="3">
    <source>
        <dbReference type="ARBA" id="ARBA00022722"/>
    </source>
</evidence>
<dbReference type="GO" id="GO:0004540">
    <property type="term" value="F:RNA nuclease activity"/>
    <property type="evidence" value="ECO:0007669"/>
    <property type="project" value="InterPro"/>
</dbReference>
<dbReference type="PANTHER" id="PTHR33653:SF1">
    <property type="entry name" value="RIBONUCLEASE VAPC2"/>
    <property type="match status" value="1"/>
</dbReference>
<dbReference type="GO" id="GO:0090729">
    <property type="term" value="F:toxin activity"/>
    <property type="evidence" value="ECO:0007669"/>
    <property type="project" value="UniProtKB-KW"/>
</dbReference>
<feature type="binding site" evidence="8">
    <location>
        <position position="99"/>
    </location>
    <ligand>
        <name>Mg(2+)</name>
        <dbReference type="ChEBI" id="CHEBI:18420"/>
    </ligand>
</feature>
<dbReference type="HAMAP" id="MF_00265">
    <property type="entry name" value="VapC_Nob1"/>
    <property type="match status" value="1"/>
</dbReference>
<accession>A0A1H4FGP1</accession>
<evidence type="ECO:0000259" key="9">
    <source>
        <dbReference type="Pfam" id="PF01850"/>
    </source>
</evidence>
<feature type="domain" description="PIN" evidence="9">
    <location>
        <begin position="4"/>
        <end position="123"/>
    </location>
</feature>
<dbReference type="GO" id="GO:0000287">
    <property type="term" value="F:magnesium ion binding"/>
    <property type="evidence" value="ECO:0007669"/>
    <property type="project" value="UniProtKB-UniRule"/>
</dbReference>
<keyword evidence="8" id="KW-0800">Toxin</keyword>
<dbReference type="InterPro" id="IPR022907">
    <property type="entry name" value="VapC_family"/>
</dbReference>
<dbReference type="Pfam" id="PF01850">
    <property type="entry name" value="PIN"/>
    <property type="match status" value="1"/>
</dbReference>
<dbReference type="InterPro" id="IPR002716">
    <property type="entry name" value="PIN_dom"/>
</dbReference>
<evidence type="ECO:0000313" key="10">
    <source>
        <dbReference type="EMBL" id="SEA96217.1"/>
    </source>
</evidence>
<keyword evidence="11" id="KW-1185">Reference proteome</keyword>
<comment type="function">
    <text evidence="8">Toxic component of a toxin-antitoxin (TA) system. An RNase.</text>
</comment>
<dbReference type="AlphaFoldDB" id="A0A1H4FGP1"/>
<evidence type="ECO:0000313" key="11">
    <source>
        <dbReference type="Proteomes" id="UP000199397"/>
    </source>
</evidence>
<organism evidence="10 11">
    <name type="scientific">Thiothrix caldifontis</name>
    <dbReference type="NCBI Taxonomy" id="525918"/>
    <lineage>
        <taxon>Bacteria</taxon>
        <taxon>Pseudomonadati</taxon>
        <taxon>Pseudomonadota</taxon>
        <taxon>Gammaproteobacteria</taxon>
        <taxon>Thiotrichales</taxon>
        <taxon>Thiotrichaceae</taxon>
        <taxon>Thiothrix</taxon>
    </lineage>
</organism>
<sequence>MKRYLLDTSALLALWDEEEGVDTVSDLLQQCENGQAKCFACFMSQMEILYRVWKDENEQVGRLAYEQCKSLPIEWVHESAQLLEKAAQLKATCRVSLADAWIAASALLHGATLVHKDPEFETVQCQQLALPYKQTKIHEDEGEYRLPA</sequence>
<dbReference type="GO" id="GO:0016787">
    <property type="term" value="F:hydrolase activity"/>
    <property type="evidence" value="ECO:0007669"/>
    <property type="project" value="UniProtKB-KW"/>
</dbReference>
<dbReference type="OrthoDB" id="7063121at2"/>
<dbReference type="SUPFAM" id="SSF88723">
    <property type="entry name" value="PIN domain-like"/>
    <property type="match status" value="1"/>
</dbReference>
<feature type="binding site" evidence="8">
    <location>
        <position position="7"/>
    </location>
    <ligand>
        <name>Mg(2+)</name>
        <dbReference type="ChEBI" id="CHEBI:18420"/>
    </ligand>
</feature>
<dbReference type="PANTHER" id="PTHR33653">
    <property type="entry name" value="RIBONUCLEASE VAPC2"/>
    <property type="match status" value="1"/>
</dbReference>
<comment type="similarity">
    <text evidence="7 8">Belongs to the PINc/VapC protein family.</text>
</comment>
<evidence type="ECO:0000256" key="7">
    <source>
        <dbReference type="ARBA" id="ARBA00038093"/>
    </source>
</evidence>
<comment type="cofactor">
    <cofactor evidence="1 8">
        <name>Mg(2+)</name>
        <dbReference type="ChEBI" id="CHEBI:18420"/>
    </cofactor>
</comment>
<keyword evidence="2 8" id="KW-1277">Toxin-antitoxin system</keyword>
<evidence type="ECO:0000256" key="4">
    <source>
        <dbReference type="ARBA" id="ARBA00022723"/>
    </source>
</evidence>
<evidence type="ECO:0000256" key="6">
    <source>
        <dbReference type="ARBA" id="ARBA00022842"/>
    </source>
</evidence>
<dbReference type="Proteomes" id="UP000199397">
    <property type="component" value="Unassembled WGS sequence"/>
</dbReference>
<evidence type="ECO:0000256" key="2">
    <source>
        <dbReference type="ARBA" id="ARBA00022649"/>
    </source>
</evidence>
<keyword evidence="6 8" id="KW-0460">Magnesium</keyword>
<keyword evidence="5 8" id="KW-0378">Hydrolase</keyword>